<keyword evidence="1" id="KW-0812">Transmembrane</keyword>
<keyword evidence="1" id="KW-0472">Membrane</keyword>
<proteinExistence type="predicted"/>
<dbReference type="EMBL" id="PGVG01000143">
    <property type="protein sequence ID" value="PJG49962.1"/>
    <property type="molecule type" value="Genomic_DNA"/>
</dbReference>
<feature type="non-terminal residue" evidence="2">
    <location>
        <position position="62"/>
    </location>
</feature>
<comment type="caution">
    <text evidence="2">The sequence shown here is derived from an EMBL/GenBank/DDBJ whole genome shotgun (WGS) entry which is preliminary data.</text>
</comment>
<dbReference type="AlphaFoldDB" id="A0A2M8QWL0"/>
<evidence type="ECO:0000313" key="2">
    <source>
        <dbReference type="EMBL" id="PJG49962.1"/>
    </source>
</evidence>
<keyword evidence="3" id="KW-1185">Reference proteome</keyword>
<protein>
    <submittedName>
        <fullName evidence="2">MFS transporter</fullName>
    </submittedName>
</protein>
<accession>A0A2M8QWL0</accession>
<keyword evidence="1" id="KW-1133">Transmembrane helix</keyword>
<feature type="transmembrane region" description="Helical" evidence="1">
    <location>
        <begin position="38"/>
        <end position="58"/>
    </location>
</feature>
<organism evidence="2 3">
    <name type="scientific">Bradyrhizobium forestalis</name>
    <dbReference type="NCBI Taxonomy" id="1419263"/>
    <lineage>
        <taxon>Bacteria</taxon>
        <taxon>Pseudomonadati</taxon>
        <taxon>Pseudomonadota</taxon>
        <taxon>Alphaproteobacteria</taxon>
        <taxon>Hyphomicrobiales</taxon>
        <taxon>Nitrobacteraceae</taxon>
        <taxon>Bradyrhizobium</taxon>
    </lineage>
</organism>
<evidence type="ECO:0000256" key="1">
    <source>
        <dbReference type="SAM" id="Phobius"/>
    </source>
</evidence>
<sequence>MSQSVERSKRPLIVASIMLATFMVAIEATIVATAMPRIVGQLGGFTYYSWVFSAFLLAQSTT</sequence>
<dbReference type="Proteomes" id="UP000231194">
    <property type="component" value="Unassembled WGS sequence"/>
</dbReference>
<dbReference type="SUPFAM" id="SSF103473">
    <property type="entry name" value="MFS general substrate transporter"/>
    <property type="match status" value="1"/>
</dbReference>
<dbReference type="InterPro" id="IPR036259">
    <property type="entry name" value="MFS_trans_sf"/>
</dbReference>
<reference evidence="2 3" key="1">
    <citation type="submission" date="2017-11" db="EMBL/GenBank/DDBJ databases">
        <title>Bradyrhizobium forestalis sp. nov., an efficient nitrogen-fixing bacterium isolated from nodules of forest legume species in the Amazon.</title>
        <authorList>
            <person name="Costa E.M."/>
            <person name="Guimaraes A."/>
            <person name="Carvalho T.S."/>
            <person name="Rodrigues T.L."/>
            <person name="Ribeiro P.R.A."/>
            <person name="Lebbe L."/>
            <person name="Willems A."/>
            <person name="Moreira F.M.S."/>
        </authorList>
    </citation>
    <scope>NUCLEOTIDE SEQUENCE [LARGE SCALE GENOMIC DNA]</scope>
    <source>
        <strain evidence="2 3">INPA54B</strain>
    </source>
</reference>
<name>A0A2M8QWL0_9BRAD</name>
<gene>
    <name evidence="2" type="ORF">CVM73_39005</name>
</gene>
<feature type="transmembrane region" description="Helical" evidence="1">
    <location>
        <begin position="12"/>
        <end position="32"/>
    </location>
</feature>
<evidence type="ECO:0000313" key="3">
    <source>
        <dbReference type="Proteomes" id="UP000231194"/>
    </source>
</evidence>